<feature type="chain" id="PRO_5046595968" evidence="1">
    <location>
        <begin position="24"/>
        <end position="658"/>
    </location>
</feature>
<dbReference type="InterPro" id="IPR044023">
    <property type="entry name" value="Ig_7"/>
</dbReference>
<dbReference type="SUPFAM" id="SSF48726">
    <property type="entry name" value="Immunoglobulin"/>
    <property type="match status" value="1"/>
</dbReference>
<feature type="signal peptide" evidence="1">
    <location>
        <begin position="1"/>
        <end position="23"/>
    </location>
</feature>
<feature type="domain" description="Ig-like" evidence="4">
    <location>
        <begin position="425"/>
        <end position="504"/>
    </location>
</feature>
<proteinExistence type="predicted"/>
<evidence type="ECO:0000259" key="4">
    <source>
        <dbReference type="Pfam" id="PF19081"/>
    </source>
</evidence>
<evidence type="ECO:0000313" key="6">
    <source>
        <dbReference type="Proteomes" id="UP001596161"/>
    </source>
</evidence>
<evidence type="ECO:0000259" key="2">
    <source>
        <dbReference type="Pfam" id="PF07705"/>
    </source>
</evidence>
<evidence type="ECO:0000259" key="3">
    <source>
        <dbReference type="Pfam" id="PF18962"/>
    </source>
</evidence>
<dbReference type="InterPro" id="IPR011635">
    <property type="entry name" value="CARDB"/>
</dbReference>
<protein>
    <submittedName>
        <fullName evidence="5">T9SS type A sorting domain-containing protein</fullName>
    </submittedName>
</protein>
<dbReference type="InterPro" id="IPR036179">
    <property type="entry name" value="Ig-like_dom_sf"/>
</dbReference>
<dbReference type="Proteomes" id="UP001596161">
    <property type="component" value="Unassembled WGS sequence"/>
</dbReference>
<dbReference type="EMBL" id="JBHSKT010000006">
    <property type="protein sequence ID" value="MFC5271257.1"/>
    <property type="molecule type" value="Genomic_DNA"/>
</dbReference>
<comment type="caution">
    <text evidence="5">The sequence shown here is derived from an EMBL/GenBank/DDBJ whole genome shotgun (WGS) entry which is preliminary data.</text>
</comment>
<evidence type="ECO:0000313" key="5">
    <source>
        <dbReference type="EMBL" id="MFC5271257.1"/>
    </source>
</evidence>
<reference evidence="6" key="1">
    <citation type="journal article" date="2019" name="Int. J. Syst. Evol. Microbiol.">
        <title>The Global Catalogue of Microorganisms (GCM) 10K type strain sequencing project: providing services to taxonomists for standard genome sequencing and annotation.</title>
        <authorList>
            <consortium name="The Broad Institute Genomics Platform"/>
            <consortium name="The Broad Institute Genome Sequencing Center for Infectious Disease"/>
            <person name="Wu L."/>
            <person name="Ma J."/>
        </authorList>
    </citation>
    <scope>NUCLEOTIDE SEQUENCE [LARGE SCALE GENOMIC DNA]</scope>
    <source>
        <strain evidence="6">KACC 12602</strain>
    </source>
</reference>
<evidence type="ECO:0000256" key="1">
    <source>
        <dbReference type="SAM" id="SignalP"/>
    </source>
</evidence>
<dbReference type="Pfam" id="PF19081">
    <property type="entry name" value="Ig_7"/>
    <property type="match status" value="2"/>
</dbReference>
<feature type="domain" description="Secretion system C-terminal sorting" evidence="3">
    <location>
        <begin position="587"/>
        <end position="657"/>
    </location>
</feature>
<keyword evidence="1" id="KW-0732">Signal</keyword>
<dbReference type="NCBIfam" id="TIGR04183">
    <property type="entry name" value="Por_Secre_tail"/>
    <property type="match status" value="1"/>
</dbReference>
<dbReference type="Gene3D" id="2.60.40.10">
    <property type="entry name" value="Immunoglobulins"/>
    <property type="match status" value="2"/>
</dbReference>
<dbReference type="Pfam" id="PF07705">
    <property type="entry name" value="CARDB"/>
    <property type="match status" value="1"/>
</dbReference>
<name>A0ABW0EA62_9BACT</name>
<accession>A0ABW0EA62</accession>
<dbReference type="RefSeq" id="WP_378017624.1">
    <property type="nucleotide sequence ID" value="NZ_JBHSKT010000006.1"/>
</dbReference>
<feature type="domain" description="Ig-like" evidence="4">
    <location>
        <begin position="343"/>
        <end position="420"/>
    </location>
</feature>
<organism evidence="5 6">
    <name type="scientific">Adhaeribacter terreus</name>
    <dbReference type="NCBI Taxonomy" id="529703"/>
    <lineage>
        <taxon>Bacteria</taxon>
        <taxon>Pseudomonadati</taxon>
        <taxon>Bacteroidota</taxon>
        <taxon>Cytophagia</taxon>
        <taxon>Cytophagales</taxon>
        <taxon>Hymenobacteraceae</taxon>
        <taxon>Adhaeribacter</taxon>
    </lineage>
</organism>
<dbReference type="InterPro" id="IPR026444">
    <property type="entry name" value="Secre_tail"/>
</dbReference>
<feature type="domain" description="CARDB" evidence="2">
    <location>
        <begin position="252"/>
        <end position="331"/>
    </location>
</feature>
<sequence length="658" mass="66720">MKKTLLLACAFALGFKGFSQTYAPVSLTGFTADVVANGSGTVASSTSIDMDGASFNFVAQNFINPSGQSPSSALPNSGIITSAVTSTPGLTYQLAPYTGNNSLRISTPGTGTLTFATPQSADQVFLLLTSGSGISTLTATVNFTDATSQAFSGLSISDWFSGSGYAIQGISRVSRATDQIENSTINPRLYQTLLTLSAANAGKTIQSITFNKTSTTGVLNVMGVSIRTVASTLATDAGIIGITAPNSGCVLTNQETITVTVKNHGTTAQSNIPVSYKINNGTPVNEVIPGPIAPNSTSNYSFTTKANLSTLGTYSLEVRTNLTGDLAPTNDAMNRSIVLSAAPAVATITASGSTTICTGGSVTLTAASSTSGVTYQWFNNGTAIPNATAATYNATAAGSYTVVADLTGCSSAASAATVITMNTTPPAPGVNAGGPTTFCTGGSVNLTAVSAISGATFTWFLNGNVIPGATSATYTATAAGSYSASATSNGCSSPASLSTTVTVKQKPTQPTITQTGNLLHSSSSTGNQWFKNGTAIPGATAQTLNASSNGTYTAKVTSNGCTSDASNAVTITNTGISDDESNLPITVFPNPSTGVFNLILPEGKSVEITVSDLAGKLIQQKTLHSKTTQLNLSHAAKGIYLLQFKTETGTAIRKLIVE</sequence>
<dbReference type="Pfam" id="PF18962">
    <property type="entry name" value="Por_Secre_tail"/>
    <property type="match status" value="1"/>
</dbReference>
<dbReference type="InterPro" id="IPR013783">
    <property type="entry name" value="Ig-like_fold"/>
</dbReference>
<gene>
    <name evidence="5" type="ORF">ACFPIB_11595</name>
</gene>
<keyword evidence="6" id="KW-1185">Reference proteome</keyword>